<comment type="caution">
    <text evidence="11">The sequence shown here is derived from an EMBL/GenBank/DDBJ whole genome shotgun (WGS) entry which is preliminary data.</text>
</comment>
<gene>
    <name evidence="11" type="ORF">ET33_24255</name>
</gene>
<dbReference type="GO" id="GO:0033214">
    <property type="term" value="P:siderophore-iron import into cell"/>
    <property type="evidence" value="ECO:0007669"/>
    <property type="project" value="TreeGrafter"/>
</dbReference>
<feature type="transmembrane region" description="Helical" evidence="10">
    <location>
        <begin position="7"/>
        <end position="26"/>
    </location>
</feature>
<evidence type="ECO:0000256" key="3">
    <source>
        <dbReference type="ARBA" id="ARBA00022448"/>
    </source>
</evidence>
<evidence type="ECO:0000256" key="2">
    <source>
        <dbReference type="ARBA" id="ARBA00007935"/>
    </source>
</evidence>
<accession>A0A081P8J1</accession>
<evidence type="ECO:0000256" key="7">
    <source>
        <dbReference type="ARBA" id="ARBA00022989"/>
    </source>
</evidence>
<keyword evidence="5" id="KW-0410">Iron transport</keyword>
<keyword evidence="5" id="KW-0406">Ion transport</keyword>
<dbReference type="CDD" id="cd06550">
    <property type="entry name" value="TM_ABC_iron-siderophores_like"/>
    <property type="match status" value="1"/>
</dbReference>
<dbReference type="GO" id="GO:0022857">
    <property type="term" value="F:transmembrane transporter activity"/>
    <property type="evidence" value="ECO:0007669"/>
    <property type="project" value="InterPro"/>
</dbReference>
<protein>
    <submittedName>
        <fullName evidence="11">Iron ABC transporter permease</fullName>
    </submittedName>
</protein>
<evidence type="ECO:0000256" key="9">
    <source>
        <dbReference type="ARBA" id="ARBA00023136"/>
    </source>
</evidence>
<evidence type="ECO:0000256" key="5">
    <source>
        <dbReference type="ARBA" id="ARBA00022496"/>
    </source>
</evidence>
<sequence length="316" mass="35043">MSNKVKLILLAVIAVALVVLFMVIQSGGNWDYILPRRGKKVLALLLTGFCIAFSTMIFQTITNNRILTPSMIGLDWLYMLIQTAIVFIFGATSLTTISNQWNFALSVGMMVLFALLLHKLMFRKEGTNIYYLLLVGLVLGTLFQSSSSFMQMLINPNAFMVLQSKLFASFSSVNSDLLTISVVAVLIITLYFKKLLTYLDVISLGKEHAINLGVPYDSIVKRLLIVVAILASIATALVGPITFFGLLVANVTHQFLRTYRHSQLILGAVLIGMIALVGGQLMVERVFTFTTTLSVIVNFIGGSYFLYLLLKENKSW</sequence>
<dbReference type="InterPro" id="IPR000522">
    <property type="entry name" value="ABC_transptr_permease_BtuC"/>
</dbReference>
<dbReference type="FunFam" id="1.10.3470.10:FF:000004">
    <property type="entry name" value="Iron compound ABC transporter, permease"/>
    <property type="match status" value="1"/>
</dbReference>
<feature type="transmembrane region" description="Helical" evidence="10">
    <location>
        <begin position="286"/>
        <end position="310"/>
    </location>
</feature>
<evidence type="ECO:0000313" key="12">
    <source>
        <dbReference type="Proteomes" id="UP000028123"/>
    </source>
</evidence>
<keyword evidence="4" id="KW-1003">Cell membrane</keyword>
<evidence type="ECO:0000256" key="4">
    <source>
        <dbReference type="ARBA" id="ARBA00022475"/>
    </source>
</evidence>
<name>A0A081P8J1_9BACL</name>
<organism evidence="11 12">
    <name type="scientific">Paenibacillus tyrfis</name>
    <dbReference type="NCBI Taxonomy" id="1501230"/>
    <lineage>
        <taxon>Bacteria</taxon>
        <taxon>Bacillati</taxon>
        <taxon>Bacillota</taxon>
        <taxon>Bacilli</taxon>
        <taxon>Bacillales</taxon>
        <taxon>Paenibacillaceae</taxon>
        <taxon>Paenibacillus</taxon>
    </lineage>
</organism>
<dbReference type="EMBL" id="JNVM01000004">
    <property type="protein sequence ID" value="KEQ27014.1"/>
    <property type="molecule type" value="Genomic_DNA"/>
</dbReference>
<dbReference type="eggNOG" id="COG4605">
    <property type="taxonomic scope" value="Bacteria"/>
</dbReference>
<keyword evidence="8" id="KW-0408">Iron</keyword>
<dbReference type="RefSeq" id="WP_036676750.1">
    <property type="nucleotide sequence ID" value="NZ_FYEP01000007.1"/>
</dbReference>
<evidence type="ECO:0000256" key="8">
    <source>
        <dbReference type="ARBA" id="ARBA00023004"/>
    </source>
</evidence>
<feature type="transmembrane region" description="Helical" evidence="10">
    <location>
        <begin position="129"/>
        <end position="154"/>
    </location>
</feature>
<keyword evidence="7 10" id="KW-1133">Transmembrane helix</keyword>
<proteinExistence type="inferred from homology"/>
<dbReference type="Pfam" id="PF01032">
    <property type="entry name" value="FecCD"/>
    <property type="match status" value="1"/>
</dbReference>
<keyword evidence="6 10" id="KW-0812">Transmembrane</keyword>
<feature type="transmembrane region" description="Helical" evidence="10">
    <location>
        <begin position="261"/>
        <end position="279"/>
    </location>
</feature>
<keyword evidence="3" id="KW-0813">Transport</keyword>
<evidence type="ECO:0000256" key="10">
    <source>
        <dbReference type="SAM" id="Phobius"/>
    </source>
</evidence>
<feature type="transmembrane region" description="Helical" evidence="10">
    <location>
        <begin position="41"/>
        <end position="61"/>
    </location>
</feature>
<dbReference type="PANTHER" id="PTHR30472">
    <property type="entry name" value="FERRIC ENTEROBACTIN TRANSPORT SYSTEM PERMEASE PROTEIN"/>
    <property type="match status" value="1"/>
</dbReference>
<feature type="transmembrane region" description="Helical" evidence="10">
    <location>
        <begin position="73"/>
        <end position="94"/>
    </location>
</feature>
<evidence type="ECO:0000313" key="11">
    <source>
        <dbReference type="EMBL" id="KEQ27014.1"/>
    </source>
</evidence>
<comment type="subcellular location">
    <subcellularLocation>
        <location evidence="1">Cell membrane</location>
        <topology evidence="1">Multi-pass membrane protein</topology>
    </subcellularLocation>
</comment>
<dbReference type="Gene3D" id="1.10.3470.10">
    <property type="entry name" value="ABC transporter involved in vitamin B12 uptake, BtuC"/>
    <property type="match status" value="1"/>
</dbReference>
<dbReference type="InterPro" id="IPR037294">
    <property type="entry name" value="ABC_BtuC-like"/>
</dbReference>
<dbReference type="OrthoDB" id="9796260at2"/>
<dbReference type="AlphaFoldDB" id="A0A081P8J1"/>
<dbReference type="Proteomes" id="UP000028123">
    <property type="component" value="Unassembled WGS sequence"/>
</dbReference>
<comment type="similarity">
    <text evidence="2">Belongs to the binding-protein-dependent transport system permease family. FecCD subfamily.</text>
</comment>
<feature type="transmembrane region" description="Helical" evidence="10">
    <location>
        <begin position="100"/>
        <end position="117"/>
    </location>
</feature>
<dbReference type="SUPFAM" id="SSF81345">
    <property type="entry name" value="ABC transporter involved in vitamin B12 uptake, BtuC"/>
    <property type="match status" value="1"/>
</dbReference>
<reference evidence="11 12" key="1">
    <citation type="submission" date="2014-06" db="EMBL/GenBank/DDBJ databases">
        <title>Draft genome sequence of Paenibacillus sp. MSt1.</title>
        <authorList>
            <person name="Aw Y.K."/>
            <person name="Ong K.S."/>
            <person name="Gan H.M."/>
            <person name="Lee S.M."/>
        </authorList>
    </citation>
    <scope>NUCLEOTIDE SEQUENCE [LARGE SCALE GENOMIC DNA]</scope>
    <source>
        <strain evidence="11 12">MSt1</strain>
    </source>
</reference>
<dbReference type="GO" id="GO:0005886">
    <property type="term" value="C:plasma membrane"/>
    <property type="evidence" value="ECO:0007669"/>
    <property type="project" value="UniProtKB-SubCell"/>
</dbReference>
<evidence type="ECO:0000256" key="1">
    <source>
        <dbReference type="ARBA" id="ARBA00004651"/>
    </source>
</evidence>
<dbReference type="PANTHER" id="PTHR30472:SF19">
    <property type="entry name" value="PETROBACTIN IMPORT SYSTEM PERMEASE PROTEIN YCLO"/>
    <property type="match status" value="1"/>
</dbReference>
<evidence type="ECO:0000256" key="6">
    <source>
        <dbReference type="ARBA" id="ARBA00022692"/>
    </source>
</evidence>
<keyword evidence="12" id="KW-1185">Reference proteome</keyword>
<feature type="transmembrane region" description="Helical" evidence="10">
    <location>
        <begin position="166"/>
        <end position="192"/>
    </location>
</feature>
<keyword evidence="9 10" id="KW-0472">Membrane</keyword>
<feature type="transmembrane region" description="Helical" evidence="10">
    <location>
        <begin position="223"/>
        <end position="249"/>
    </location>
</feature>